<evidence type="ECO:0000313" key="5">
    <source>
        <dbReference type="EMBL" id="CAG8767617.1"/>
    </source>
</evidence>
<comment type="subcellular location">
    <subcellularLocation>
        <location evidence="1">Golgi apparatus</location>
    </subcellularLocation>
</comment>
<keyword evidence="3 4" id="KW-0175">Coiled coil</keyword>
<sequence length="188" mass="21865">LNNTVTTLQSDLNTSRSEHEKSVQELEHLRTQVLKIQQQSAQELAERDNAIRELQVNLEHVQGERGEWEMMAMQEKGLKDELNARIKHLERDIEVLKNEKEVIKAEKEAESESLANLQAVLEEFQAAKESEIREVVEGIQRKLATATSELSEYKERAILAENQLSQIKDEFNKTQQYEREIKEKNLQI</sequence>
<comment type="caution">
    <text evidence="5">The sequence shown here is derived from an EMBL/GenBank/DDBJ whole genome shotgun (WGS) entry which is preliminary data.</text>
</comment>
<dbReference type="Proteomes" id="UP000789508">
    <property type="component" value="Unassembled WGS sequence"/>
</dbReference>
<feature type="non-terminal residue" evidence="5">
    <location>
        <position position="188"/>
    </location>
</feature>
<proteinExistence type="predicted"/>
<keyword evidence="2" id="KW-0333">Golgi apparatus</keyword>
<gene>
    <name evidence="5" type="ORF">ALEPTO_LOCUS13962</name>
</gene>
<dbReference type="PANTHER" id="PTHR18921:SF2">
    <property type="entry name" value="THYROID RECEPTOR-INTERACTING PROTEIN 11"/>
    <property type="match status" value="1"/>
</dbReference>
<protein>
    <submittedName>
        <fullName evidence="5">11024_t:CDS:1</fullName>
    </submittedName>
</protein>
<evidence type="ECO:0000256" key="2">
    <source>
        <dbReference type="ARBA" id="ARBA00023034"/>
    </source>
</evidence>
<dbReference type="GO" id="GO:0006888">
    <property type="term" value="P:endoplasmic reticulum to Golgi vesicle-mediated transport"/>
    <property type="evidence" value="ECO:0007669"/>
    <property type="project" value="TreeGrafter"/>
</dbReference>
<dbReference type="GO" id="GO:0007030">
    <property type="term" value="P:Golgi organization"/>
    <property type="evidence" value="ECO:0007669"/>
    <property type="project" value="TreeGrafter"/>
</dbReference>
<evidence type="ECO:0000256" key="3">
    <source>
        <dbReference type="ARBA" id="ARBA00023054"/>
    </source>
</evidence>
<feature type="coiled-coil region" evidence="4">
    <location>
        <begin position="44"/>
        <end position="187"/>
    </location>
</feature>
<accession>A0A9N9NWR0</accession>
<evidence type="ECO:0000313" key="6">
    <source>
        <dbReference type="Proteomes" id="UP000789508"/>
    </source>
</evidence>
<name>A0A9N9NWR0_9GLOM</name>
<reference evidence="5" key="1">
    <citation type="submission" date="2021-06" db="EMBL/GenBank/DDBJ databases">
        <authorList>
            <person name="Kallberg Y."/>
            <person name="Tangrot J."/>
            <person name="Rosling A."/>
        </authorList>
    </citation>
    <scope>NUCLEOTIDE SEQUENCE</scope>
    <source>
        <strain evidence="5">FL130A</strain>
    </source>
</reference>
<keyword evidence="6" id="KW-1185">Reference proteome</keyword>
<organism evidence="5 6">
    <name type="scientific">Ambispora leptoticha</name>
    <dbReference type="NCBI Taxonomy" id="144679"/>
    <lineage>
        <taxon>Eukaryota</taxon>
        <taxon>Fungi</taxon>
        <taxon>Fungi incertae sedis</taxon>
        <taxon>Mucoromycota</taxon>
        <taxon>Glomeromycotina</taxon>
        <taxon>Glomeromycetes</taxon>
        <taxon>Archaeosporales</taxon>
        <taxon>Ambisporaceae</taxon>
        <taxon>Ambispora</taxon>
    </lineage>
</organism>
<dbReference type="EMBL" id="CAJVPS010050267">
    <property type="protein sequence ID" value="CAG8767617.1"/>
    <property type="molecule type" value="Genomic_DNA"/>
</dbReference>
<evidence type="ECO:0000256" key="4">
    <source>
        <dbReference type="SAM" id="Coils"/>
    </source>
</evidence>
<dbReference type="PANTHER" id="PTHR18921">
    <property type="entry name" value="MYOSIN HEAVY CHAIN - RELATED"/>
    <property type="match status" value="1"/>
</dbReference>
<dbReference type="GO" id="GO:0005794">
    <property type="term" value="C:Golgi apparatus"/>
    <property type="evidence" value="ECO:0007669"/>
    <property type="project" value="UniProtKB-SubCell"/>
</dbReference>
<dbReference type="GO" id="GO:0031267">
    <property type="term" value="F:small GTPase binding"/>
    <property type="evidence" value="ECO:0007669"/>
    <property type="project" value="TreeGrafter"/>
</dbReference>
<feature type="non-terminal residue" evidence="5">
    <location>
        <position position="1"/>
    </location>
</feature>
<evidence type="ECO:0000256" key="1">
    <source>
        <dbReference type="ARBA" id="ARBA00004555"/>
    </source>
</evidence>
<dbReference type="OrthoDB" id="71227at2759"/>
<dbReference type="AlphaFoldDB" id="A0A9N9NWR0"/>